<dbReference type="Gene3D" id="3.40.50.300">
    <property type="entry name" value="P-loop containing nucleotide triphosphate hydrolases"/>
    <property type="match status" value="2"/>
</dbReference>
<keyword evidence="2" id="KW-0347">Helicase</keyword>
<dbReference type="GO" id="GO:0004386">
    <property type="term" value="F:helicase activity"/>
    <property type="evidence" value="ECO:0007669"/>
    <property type="project" value="UniProtKB-KW"/>
</dbReference>
<dbReference type="InterPro" id="IPR027417">
    <property type="entry name" value="P-loop_NTPase"/>
</dbReference>
<dbReference type="Pfam" id="PF01935">
    <property type="entry name" value="DUF87"/>
    <property type="match status" value="1"/>
</dbReference>
<protein>
    <submittedName>
        <fullName evidence="2">HerA helicase</fullName>
    </submittedName>
</protein>
<dbReference type="PANTHER" id="PTHR42957">
    <property type="entry name" value="HELICASE MJ1565-RELATED"/>
    <property type="match status" value="1"/>
</dbReference>
<keyword evidence="2" id="KW-0547">Nucleotide-binding</keyword>
<dbReference type="EMBL" id="LNAM01000201">
    <property type="protein sequence ID" value="KSV57762.1"/>
    <property type="molecule type" value="Genomic_DNA"/>
</dbReference>
<evidence type="ECO:0000313" key="2">
    <source>
        <dbReference type="EMBL" id="KSV57762.1"/>
    </source>
</evidence>
<dbReference type="AlphaFoldDB" id="A0A0V8QB27"/>
<accession>A0A0V8QB27</accession>
<dbReference type="InterPro" id="IPR008571">
    <property type="entry name" value="HerA-like"/>
</dbReference>
<comment type="caution">
    <text evidence="2">The sequence shown here is derived from an EMBL/GenBank/DDBJ whole genome shotgun (WGS) entry which is preliminary data.</text>
</comment>
<keyword evidence="2" id="KW-0378">Hydrolase</keyword>
<organism evidence="2 3">
    <name type="scientific">Acetivibrio ethanolgignens</name>
    <dbReference type="NCBI Taxonomy" id="290052"/>
    <lineage>
        <taxon>Bacteria</taxon>
        <taxon>Bacillati</taxon>
        <taxon>Bacillota</taxon>
        <taxon>Clostridia</taxon>
        <taxon>Eubacteriales</taxon>
        <taxon>Oscillospiraceae</taxon>
        <taxon>Acetivibrio</taxon>
    </lineage>
</organism>
<feature type="domain" description="Helicase HerA central" evidence="1">
    <location>
        <begin position="158"/>
        <end position="294"/>
    </location>
</feature>
<sequence length="535" mass="60592">MTIDSLYNKMDKSNYFMGRVSQVYRDNSVVQVENLSVLSHRKLLDESLIPNTINYLVVIDSVRGVFLGEVFQNKVGSSDKIHDSINFGNTESVYPELNIDIIGIMADDDKKFRLPEFTTVGIAEKVYFANEKVIQIYLQSVETTKTSEVQLKSFATYLNMNDVEVSFKPSTLFDHHLFAVGTTNSGKSTSALSILDKLIEENKKILIIDPTGEYRDSFSEQEVKKLNLGVDTIVSPSKLSMQQWSVLFEMNSNTQGAVLAEAIKSLRYQHKNGENCCLEKVGKNIAQLQKELSSIQNDDNDFDISLLPEQIAAESVEEARKGGVYDYSIFRANSNSYLVQKVSYQLSNTNFLDFFKYDPQKKNLLDEVETFIHTPNASLYINSSELGASEGIGGMIIDLICNCLISQDEIIPFVFFIDEVHRYTKSPYSEEEFHDGLVLLAREGRKKGIFLFLTSQNPQDVSPILLGQMGTLLIHRLTHDDEIRTVKNHLDEYSVKQVKKLNCGEAILTSVNLINNIYLNITKCKRKQYNDTPLL</sequence>
<dbReference type="Proteomes" id="UP000054874">
    <property type="component" value="Unassembled WGS sequence"/>
</dbReference>
<proteinExistence type="predicted"/>
<dbReference type="SUPFAM" id="SSF52540">
    <property type="entry name" value="P-loop containing nucleoside triphosphate hydrolases"/>
    <property type="match status" value="1"/>
</dbReference>
<dbReference type="InterPro" id="IPR002789">
    <property type="entry name" value="HerA_central"/>
</dbReference>
<dbReference type="RefSeq" id="WP_058354007.1">
    <property type="nucleotide sequence ID" value="NZ_CABMMD010000201.1"/>
</dbReference>
<reference evidence="2 3" key="1">
    <citation type="submission" date="2015-11" db="EMBL/GenBank/DDBJ databases">
        <title>Butyribacter intestini gen. nov., sp. nov., a butyric acid-producing bacterium of the family Lachnospiraceae isolated from the human faeces.</title>
        <authorList>
            <person name="Zou Y."/>
            <person name="Xue W."/>
            <person name="Luo G."/>
            <person name="Lv M."/>
        </authorList>
    </citation>
    <scope>NUCLEOTIDE SEQUENCE [LARGE SCALE GENOMIC DNA]</scope>
    <source>
        <strain evidence="2 3">ACET-33324</strain>
    </source>
</reference>
<gene>
    <name evidence="2" type="ORF">ASU35_15245</name>
</gene>
<keyword evidence="2" id="KW-0067">ATP-binding</keyword>
<evidence type="ECO:0000259" key="1">
    <source>
        <dbReference type="Pfam" id="PF01935"/>
    </source>
</evidence>
<keyword evidence="3" id="KW-1185">Reference proteome</keyword>
<dbReference type="PANTHER" id="PTHR42957:SF2">
    <property type="entry name" value="HELICASE HERA CENTRAL DOMAIN-CONTAINING PROTEIN"/>
    <property type="match status" value="1"/>
</dbReference>
<name>A0A0V8QB27_9FIRM</name>
<evidence type="ECO:0000313" key="3">
    <source>
        <dbReference type="Proteomes" id="UP000054874"/>
    </source>
</evidence>
<dbReference type="OrthoDB" id="9806951at2"/>